<accession>A0ABU0ZBH0</accession>
<dbReference type="Pfam" id="PF02470">
    <property type="entry name" value="MlaD"/>
    <property type="match status" value="1"/>
</dbReference>
<comment type="caution">
    <text evidence="3">The sequence shown here is derived from an EMBL/GenBank/DDBJ whole genome shotgun (WGS) entry which is preliminary data.</text>
</comment>
<dbReference type="NCBIfam" id="TIGR00996">
    <property type="entry name" value="Mtu_fam_mce"/>
    <property type="match status" value="1"/>
</dbReference>
<dbReference type="InterPro" id="IPR024516">
    <property type="entry name" value="Mce_C"/>
</dbReference>
<dbReference type="InterPro" id="IPR052336">
    <property type="entry name" value="MlaD_Phospholipid_Transporter"/>
</dbReference>
<dbReference type="InterPro" id="IPR005693">
    <property type="entry name" value="Mce"/>
</dbReference>
<reference evidence="3 4" key="1">
    <citation type="submission" date="2023-08" db="EMBL/GenBank/DDBJ databases">
        <title>Phytohabitans sansha sp. nov., isolated from marine sediment.</title>
        <authorList>
            <person name="Zhao Y."/>
            <person name="Yi K."/>
        </authorList>
    </citation>
    <scope>NUCLEOTIDE SEQUENCE [LARGE SCALE GENOMIC DNA]</scope>
    <source>
        <strain evidence="3 4">ZYX-F-186</strain>
    </source>
</reference>
<gene>
    <name evidence="3" type="ORF">RB614_07735</name>
</gene>
<dbReference type="EMBL" id="JAVHUY010000006">
    <property type="protein sequence ID" value="MDQ7904413.1"/>
    <property type="molecule type" value="Genomic_DNA"/>
</dbReference>
<protein>
    <submittedName>
        <fullName evidence="3">MCE family protein</fullName>
    </submittedName>
</protein>
<dbReference type="Pfam" id="PF11887">
    <property type="entry name" value="Mce4_CUP1"/>
    <property type="match status" value="1"/>
</dbReference>
<feature type="domain" description="Mammalian cell entry C-terminal" evidence="2">
    <location>
        <begin position="118"/>
        <end position="313"/>
    </location>
</feature>
<dbReference type="SUPFAM" id="SSF46966">
    <property type="entry name" value="Spectrin repeat"/>
    <property type="match status" value="1"/>
</dbReference>
<dbReference type="PRINTS" id="PR01782">
    <property type="entry name" value="MCEVIRFACTOR"/>
</dbReference>
<dbReference type="PANTHER" id="PTHR33371:SF18">
    <property type="entry name" value="MCE-FAMILY PROTEIN MCE3C"/>
    <property type="match status" value="1"/>
</dbReference>
<evidence type="ECO:0000259" key="2">
    <source>
        <dbReference type="Pfam" id="PF11887"/>
    </source>
</evidence>
<name>A0ABU0ZBH0_9ACTN</name>
<dbReference type="Proteomes" id="UP001230908">
    <property type="component" value="Unassembled WGS sequence"/>
</dbReference>
<evidence type="ECO:0000313" key="4">
    <source>
        <dbReference type="Proteomes" id="UP001230908"/>
    </source>
</evidence>
<organism evidence="3 4">
    <name type="scientific">Phytohabitans maris</name>
    <dbReference type="NCBI Taxonomy" id="3071409"/>
    <lineage>
        <taxon>Bacteria</taxon>
        <taxon>Bacillati</taxon>
        <taxon>Actinomycetota</taxon>
        <taxon>Actinomycetes</taxon>
        <taxon>Micromonosporales</taxon>
        <taxon>Micromonosporaceae</taxon>
    </lineage>
</organism>
<dbReference type="PANTHER" id="PTHR33371">
    <property type="entry name" value="INTERMEMBRANE PHOSPHOLIPID TRANSPORT SYSTEM BINDING PROTEIN MLAD-RELATED"/>
    <property type="match status" value="1"/>
</dbReference>
<sequence>MKRHPRITGAVSLAVLALLVLAAFRLDGITSIGDPAYRAAFRDASGLAPGNEVRVAGVRVGKVTEVGLARGPGGPYVRVHFRLNDESVHLGERTGATIRIKTVLGQKYLALAPSGQGTLPEDGEIPLDRTASPFDVIQAVSGLGETVDEIDSEQLGAAFTTLARTFADTPSSVEASLDGLSRLSRTVASRDAELRELLGRARTVTAVLAERDEEFRKLVADGDALLREVSRRRDAIHELLVGTNQLAQELSGLVADNREQLKPALDQLRGVVGILQRNRDNLTETIEGMAPFVNAFANVVGNGRWFDTYVRGLLQPYQPSVGGG</sequence>
<keyword evidence="4" id="KW-1185">Reference proteome</keyword>
<feature type="domain" description="Mce/MlaD" evidence="1">
    <location>
        <begin position="36"/>
        <end position="113"/>
    </location>
</feature>
<evidence type="ECO:0000313" key="3">
    <source>
        <dbReference type="EMBL" id="MDQ7904413.1"/>
    </source>
</evidence>
<proteinExistence type="predicted"/>
<evidence type="ECO:0000259" key="1">
    <source>
        <dbReference type="Pfam" id="PF02470"/>
    </source>
</evidence>
<dbReference type="RefSeq" id="WP_308711688.1">
    <property type="nucleotide sequence ID" value="NZ_JAVHUY010000006.1"/>
</dbReference>
<dbReference type="InterPro" id="IPR003399">
    <property type="entry name" value="Mce/MlaD"/>
</dbReference>